<proteinExistence type="predicted"/>
<keyword evidence="3" id="KW-0804">Transcription</keyword>
<dbReference type="GO" id="GO:0003700">
    <property type="term" value="F:DNA-binding transcription factor activity"/>
    <property type="evidence" value="ECO:0007669"/>
    <property type="project" value="TreeGrafter"/>
</dbReference>
<dbReference type="SUPFAM" id="SSF46689">
    <property type="entry name" value="Homeodomain-like"/>
    <property type="match status" value="1"/>
</dbReference>
<dbReference type="PRINTS" id="PR00455">
    <property type="entry name" value="HTHTETR"/>
</dbReference>
<dbReference type="InterPro" id="IPR050109">
    <property type="entry name" value="HTH-type_TetR-like_transc_reg"/>
</dbReference>
<dbReference type="PATRIC" id="fig|45658.7.peg.1659"/>
<evidence type="ECO:0000256" key="4">
    <source>
        <dbReference type="PROSITE-ProRule" id="PRU00335"/>
    </source>
</evidence>
<dbReference type="EMBL" id="CP016414">
    <property type="protein sequence ID" value="ANU36798.1"/>
    <property type="molecule type" value="Genomic_DNA"/>
</dbReference>
<evidence type="ECO:0000256" key="2">
    <source>
        <dbReference type="ARBA" id="ARBA00023125"/>
    </source>
</evidence>
<reference evidence="7 9" key="2">
    <citation type="submission" date="2016-08" db="EMBL/GenBank/DDBJ databases">
        <title>Genome sequencing of Vibrio scophthalmi strain FP3289, an isolated from Paralichthys olivaceus.</title>
        <authorList>
            <person name="Han H.-J."/>
        </authorList>
    </citation>
    <scope>NUCLEOTIDE SEQUENCE [LARGE SCALE GENOMIC DNA]</scope>
    <source>
        <strain evidence="7 9">FP3289</strain>
    </source>
</reference>
<dbReference type="OrthoDB" id="116240at2"/>
<reference evidence="6 8" key="1">
    <citation type="submission" date="2016-07" db="EMBL/GenBank/DDBJ databases">
        <title>Genome sequencing of Vibrio scophthalmi strain VS-05, an isolated from Paralichthys olivaceus.</title>
        <authorList>
            <person name="Han H.-J."/>
        </authorList>
    </citation>
    <scope>NUCLEOTIDE SEQUENCE [LARGE SCALE GENOMIC DNA]</scope>
    <source>
        <strain evidence="6 8">VS-05</strain>
    </source>
</reference>
<dbReference type="RefSeq" id="WP_005594683.1">
    <property type="nucleotide sequence ID" value="NZ_CP016414.1"/>
</dbReference>
<feature type="DNA-binding region" description="H-T-H motif" evidence="4">
    <location>
        <begin position="28"/>
        <end position="47"/>
    </location>
</feature>
<gene>
    <name evidence="7" type="ORF">VSF3289_02005</name>
    <name evidence="6" type="ORF">VSVS05_01673</name>
</gene>
<dbReference type="EMBL" id="MDCJ01000002">
    <property type="protein sequence ID" value="ODS11738.1"/>
    <property type="molecule type" value="Genomic_DNA"/>
</dbReference>
<dbReference type="InterPro" id="IPR036271">
    <property type="entry name" value="Tet_transcr_reg_TetR-rel_C_sf"/>
</dbReference>
<dbReference type="InterPro" id="IPR001647">
    <property type="entry name" value="HTH_TetR"/>
</dbReference>
<dbReference type="Proteomes" id="UP000092528">
    <property type="component" value="Chromosome 1"/>
</dbReference>
<keyword evidence="1" id="KW-0805">Transcription regulation</keyword>
<feature type="domain" description="HTH tetR-type" evidence="5">
    <location>
        <begin position="5"/>
        <end position="65"/>
    </location>
</feature>
<dbReference type="PANTHER" id="PTHR30055">
    <property type="entry name" value="HTH-TYPE TRANSCRIPTIONAL REGULATOR RUTR"/>
    <property type="match status" value="1"/>
</dbReference>
<dbReference type="AlphaFoldDB" id="A0A1C7FAM2"/>
<dbReference type="FunFam" id="1.10.10.60:FF:000141">
    <property type="entry name" value="TetR family transcriptional regulator"/>
    <property type="match status" value="1"/>
</dbReference>
<dbReference type="InterPro" id="IPR009057">
    <property type="entry name" value="Homeodomain-like_sf"/>
</dbReference>
<evidence type="ECO:0000313" key="8">
    <source>
        <dbReference type="Proteomes" id="UP000092528"/>
    </source>
</evidence>
<dbReference type="STRING" id="45658.VSVS12_01325"/>
<evidence type="ECO:0000313" key="9">
    <source>
        <dbReference type="Proteomes" id="UP000095131"/>
    </source>
</evidence>
<dbReference type="Pfam" id="PF00440">
    <property type="entry name" value="TetR_N"/>
    <property type="match status" value="1"/>
</dbReference>
<accession>A0A1C7FAM2</accession>
<organism evidence="6 8">
    <name type="scientific">Vibrio scophthalmi</name>
    <dbReference type="NCBI Taxonomy" id="45658"/>
    <lineage>
        <taxon>Bacteria</taxon>
        <taxon>Pseudomonadati</taxon>
        <taxon>Pseudomonadota</taxon>
        <taxon>Gammaproteobacteria</taxon>
        <taxon>Vibrionales</taxon>
        <taxon>Vibrionaceae</taxon>
        <taxon>Vibrio</taxon>
    </lineage>
</organism>
<dbReference type="Gene3D" id="1.10.10.60">
    <property type="entry name" value="Homeodomain-like"/>
    <property type="match status" value="1"/>
</dbReference>
<evidence type="ECO:0000256" key="3">
    <source>
        <dbReference type="ARBA" id="ARBA00023163"/>
    </source>
</evidence>
<evidence type="ECO:0000256" key="1">
    <source>
        <dbReference type="ARBA" id="ARBA00023015"/>
    </source>
</evidence>
<dbReference type="GeneID" id="96873347"/>
<keyword evidence="2 4" id="KW-0238">DNA-binding</keyword>
<sequence length="197" mass="22578">MTRSEQKRLAIIEAAKEEFIQNGFSAANMNNVSAAAEVSKRTLYRHFESKELLFEEVLVDIQENIVRNVDYPFDENAPLEEQLRLVTLREIDVMYNTYGIALSRTIVMEFFRQPDLAKSITQRLYRTRAVSAWFSKALASGKLVADDEQTITSVYVSVFQGLLFWPQVLDILPRPEAEELEHKVSTIVTTIVRAFAP</sequence>
<dbReference type="PANTHER" id="PTHR30055:SF224">
    <property type="entry name" value="TRANSCRIPTIONAL REGULATOR TETR FAMILY"/>
    <property type="match status" value="1"/>
</dbReference>
<evidence type="ECO:0000313" key="7">
    <source>
        <dbReference type="EMBL" id="ODS11738.1"/>
    </source>
</evidence>
<dbReference type="PROSITE" id="PS50977">
    <property type="entry name" value="HTH_TETR_2"/>
    <property type="match status" value="1"/>
</dbReference>
<evidence type="ECO:0000313" key="6">
    <source>
        <dbReference type="EMBL" id="ANU36798.1"/>
    </source>
</evidence>
<protein>
    <recommendedName>
        <fullName evidence="5">HTH tetR-type domain-containing protein</fullName>
    </recommendedName>
</protein>
<dbReference type="Gene3D" id="1.10.357.10">
    <property type="entry name" value="Tetracycline Repressor, domain 2"/>
    <property type="match status" value="1"/>
</dbReference>
<dbReference type="GO" id="GO:0000976">
    <property type="term" value="F:transcription cis-regulatory region binding"/>
    <property type="evidence" value="ECO:0007669"/>
    <property type="project" value="TreeGrafter"/>
</dbReference>
<dbReference type="Proteomes" id="UP000095131">
    <property type="component" value="Unassembled WGS sequence"/>
</dbReference>
<keyword evidence="8" id="KW-1185">Reference proteome</keyword>
<dbReference type="SUPFAM" id="SSF48498">
    <property type="entry name" value="Tetracyclin repressor-like, C-terminal domain"/>
    <property type="match status" value="1"/>
</dbReference>
<dbReference type="InterPro" id="IPR039536">
    <property type="entry name" value="TetR_C_Proteobacteria"/>
</dbReference>
<name>A0A1C7FAM2_9VIBR</name>
<dbReference type="Pfam" id="PF14246">
    <property type="entry name" value="TetR_C_7"/>
    <property type="match status" value="1"/>
</dbReference>
<evidence type="ECO:0000259" key="5">
    <source>
        <dbReference type="PROSITE" id="PS50977"/>
    </source>
</evidence>